<dbReference type="GeneID" id="300942461"/>
<dbReference type="PATRIC" id="fig|1315283.4.peg.2301"/>
<evidence type="ECO:0000313" key="2">
    <source>
        <dbReference type="Proteomes" id="UP000065261"/>
    </source>
</evidence>
<dbReference type="KEGG" id="ptn:PTRA_a2640"/>
<accession>A0A0U2VGP2</accession>
<sequence length="69" mass="7859">MTQLTLAQKLATLQPQVDLNLFETSLEYRNKILSLLAQQEQALATINQEFGQQQPVNFSSDKKFVLGYN</sequence>
<proteinExistence type="predicted"/>
<dbReference type="EMBL" id="CP011034">
    <property type="protein sequence ID" value="ALS33712.1"/>
    <property type="molecule type" value="Genomic_DNA"/>
</dbReference>
<reference evidence="1 2" key="1">
    <citation type="submission" date="2015-03" db="EMBL/GenBank/DDBJ databases">
        <authorList>
            <person name="Murphy D."/>
        </authorList>
    </citation>
    <scope>NUCLEOTIDE SEQUENCE [LARGE SCALE GENOMIC DNA]</scope>
    <source>
        <strain evidence="1 2">KMM 520</strain>
    </source>
</reference>
<dbReference type="Proteomes" id="UP000065261">
    <property type="component" value="Chromosome I"/>
</dbReference>
<protein>
    <submittedName>
        <fullName evidence="1">Uncharacterized protein</fullName>
    </submittedName>
</protein>
<organism evidence="1">
    <name type="scientific">Pseudoalteromonas translucida KMM 520</name>
    <dbReference type="NCBI Taxonomy" id="1315283"/>
    <lineage>
        <taxon>Bacteria</taxon>
        <taxon>Pseudomonadati</taxon>
        <taxon>Pseudomonadota</taxon>
        <taxon>Gammaproteobacteria</taxon>
        <taxon>Alteromonadales</taxon>
        <taxon>Pseudoalteromonadaceae</taxon>
        <taxon>Pseudoalteromonas</taxon>
    </lineage>
</organism>
<dbReference type="AlphaFoldDB" id="A0A0U2VGP2"/>
<evidence type="ECO:0000313" key="1">
    <source>
        <dbReference type="EMBL" id="ALS33712.1"/>
    </source>
</evidence>
<gene>
    <name evidence="1" type="ORF">PTRA_a2640</name>
</gene>
<name>A0A0U2VGP2_9GAMM</name>
<dbReference type="RefSeq" id="WP_011328840.1">
    <property type="nucleotide sequence ID" value="NZ_CP011034.1"/>
</dbReference>